<dbReference type="PRINTS" id="PR00598">
    <property type="entry name" value="HTHMARR"/>
</dbReference>
<evidence type="ECO:0000313" key="5">
    <source>
        <dbReference type="EMBL" id="SEK08753.1"/>
    </source>
</evidence>
<dbReference type="InterPro" id="IPR036388">
    <property type="entry name" value="WH-like_DNA-bd_sf"/>
</dbReference>
<dbReference type="EMBL" id="FNYE01000042">
    <property type="protein sequence ID" value="SEK08753.1"/>
    <property type="molecule type" value="Genomic_DNA"/>
</dbReference>
<feature type="domain" description="HTH marR-type" evidence="4">
    <location>
        <begin position="30"/>
        <end position="162"/>
    </location>
</feature>
<dbReference type="InterPro" id="IPR023187">
    <property type="entry name" value="Tscrpt_reg_MarR-type_CS"/>
</dbReference>
<name>A0A1H7E488_9BURK</name>
<keyword evidence="6" id="KW-1185">Reference proteome</keyword>
<reference evidence="6" key="1">
    <citation type="submission" date="2016-10" db="EMBL/GenBank/DDBJ databases">
        <authorList>
            <person name="Varghese N."/>
            <person name="Submissions S."/>
        </authorList>
    </citation>
    <scope>NUCLEOTIDE SEQUENCE [LARGE SCALE GENOMIC DNA]</scope>
    <source>
        <strain evidence="6">LMG 26031</strain>
    </source>
</reference>
<keyword evidence="3" id="KW-0804">Transcription</keyword>
<gene>
    <name evidence="5" type="ORF">SAMN05192539_104216</name>
</gene>
<protein>
    <submittedName>
        <fullName evidence="5">DNA-binding transcriptional regulator, MarR family</fullName>
    </submittedName>
</protein>
<accession>A0A1H7E488</accession>
<dbReference type="GO" id="GO:0003700">
    <property type="term" value="F:DNA-binding transcription factor activity"/>
    <property type="evidence" value="ECO:0007669"/>
    <property type="project" value="InterPro"/>
</dbReference>
<dbReference type="GO" id="GO:0003677">
    <property type="term" value="F:DNA binding"/>
    <property type="evidence" value="ECO:0007669"/>
    <property type="project" value="UniProtKB-KW"/>
</dbReference>
<keyword evidence="1" id="KW-0805">Transcription regulation</keyword>
<evidence type="ECO:0000259" key="4">
    <source>
        <dbReference type="PROSITE" id="PS50995"/>
    </source>
</evidence>
<organism evidence="5 6">
    <name type="scientific">Paraburkholderia diazotrophica</name>
    <dbReference type="NCBI Taxonomy" id="667676"/>
    <lineage>
        <taxon>Bacteria</taxon>
        <taxon>Pseudomonadati</taxon>
        <taxon>Pseudomonadota</taxon>
        <taxon>Betaproteobacteria</taxon>
        <taxon>Burkholderiales</taxon>
        <taxon>Burkholderiaceae</taxon>
        <taxon>Paraburkholderia</taxon>
    </lineage>
</organism>
<dbReference type="AlphaFoldDB" id="A0A1H7E488"/>
<dbReference type="Pfam" id="PF12802">
    <property type="entry name" value="MarR_2"/>
    <property type="match status" value="1"/>
</dbReference>
<dbReference type="PROSITE" id="PS50995">
    <property type="entry name" value="HTH_MARR_2"/>
    <property type="match status" value="1"/>
</dbReference>
<dbReference type="SUPFAM" id="SSF46785">
    <property type="entry name" value="Winged helix' DNA-binding domain"/>
    <property type="match status" value="1"/>
</dbReference>
<proteinExistence type="predicted"/>
<dbReference type="PROSITE" id="PS01117">
    <property type="entry name" value="HTH_MARR_1"/>
    <property type="match status" value="1"/>
</dbReference>
<dbReference type="PANTHER" id="PTHR42756:SF1">
    <property type="entry name" value="TRANSCRIPTIONAL REPRESSOR OF EMRAB OPERON"/>
    <property type="match status" value="1"/>
</dbReference>
<sequence>MNLVDSPGLAHDFAGAEPARMLAPEEYRTEESVAFKMNQVHLLLGSEIDRKLAASGLSALQWGILKALYDERARTPTALCRILLADSGAMTRKLDSLEKRGLIERIRSISDRRSVELGLTANGCQLLRKTLPHIVETSNRQLFGFTMDEVATVKRLLERMIVNLS</sequence>
<dbReference type="SMART" id="SM00347">
    <property type="entry name" value="HTH_MARR"/>
    <property type="match status" value="1"/>
</dbReference>
<dbReference type="STRING" id="667676.SAMN05192539_104216"/>
<evidence type="ECO:0000256" key="1">
    <source>
        <dbReference type="ARBA" id="ARBA00023015"/>
    </source>
</evidence>
<dbReference type="InterPro" id="IPR036390">
    <property type="entry name" value="WH_DNA-bd_sf"/>
</dbReference>
<dbReference type="OrthoDB" id="6195716at2"/>
<dbReference type="PANTHER" id="PTHR42756">
    <property type="entry name" value="TRANSCRIPTIONAL REGULATOR, MARR"/>
    <property type="match status" value="1"/>
</dbReference>
<dbReference type="RefSeq" id="WP_090873052.1">
    <property type="nucleotide sequence ID" value="NZ_FNYE01000042.1"/>
</dbReference>
<dbReference type="InterPro" id="IPR000835">
    <property type="entry name" value="HTH_MarR-typ"/>
</dbReference>
<evidence type="ECO:0000256" key="3">
    <source>
        <dbReference type="ARBA" id="ARBA00023163"/>
    </source>
</evidence>
<dbReference type="Proteomes" id="UP000198866">
    <property type="component" value="Unassembled WGS sequence"/>
</dbReference>
<dbReference type="Gene3D" id="1.10.10.10">
    <property type="entry name" value="Winged helix-like DNA-binding domain superfamily/Winged helix DNA-binding domain"/>
    <property type="match status" value="1"/>
</dbReference>
<keyword evidence="2 5" id="KW-0238">DNA-binding</keyword>
<evidence type="ECO:0000313" key="6">
    <source>
        <dbReference type="Proteomes" id="UP000198866"/>
    </source>
</evidence>
<evidence type="ECO:0000256" key="2">
    <source>
        <dbReference type="ARBA" id="ARBA00023125"/>
    </source>
</evidence>